<evidence type="ECO:0000313" key="4">
    <source>
        <dbReference type="EMBL" id="QIK39367.1"/>
    </source>
</evidence>
<dbReference type="KEGG" id="mon:G8E03_00500"/>
<reference evidence="4 5" key="1">
    <citation type="submission" date="2020-03" db="EMBL/GenBank/DDBJ databases">
        <title>Complete genome sequence of Monaibacterium sp. ALG8 with diverse plasmids.</title>
        <authorList>
            <person name="Sun C."/>
        </authorList>
    </citation>
    <scope>NUCLEOTIDE SEQUENCE [LARGE SCALE GENOMIC DNA]</scope>
    <source>
        <strain evidence="4 5">ALG8</strain>
    </source>
</reference>
<dbReference type="InterPro" id="IPR000182">
    <property type="entry name" value="GNAT_dom"/>
</dbReference>
<feature type="domain" description="N-acetyltransferase" evidence="3">
    <location>
        <begin position="1"/>
        <end position="137"/>
    </location>
</feature>
<dbReference type="Proteomes" id="UP000500791">
    <property type="component" value="Chromosome"/>
</dbReference>
<evidence type="ECO:0000256" key="2">
    <source>
        <dbReference type="ARBA" id="ARBA00023315"/>
    </source>
</evidence>
<organism evidence="4 5">
    <name type="scientific">Pontivivens nitratireducens</name>
    <dbReference type="NCBI Taxonomy" id="2758038"/>
    <lineage>
        <taxon>Bacteria</taxon>
        <taxon>Pseudomonadati</taxon>
        <taxon>Pseudomonadota</taxon>
        <taxon>Alphaproteobacteria</taxon>
        <taxon>Rhodobacterales</taxon>
        <taxon>Paracoccaceae</taxon>
        <taxon>Pontivivens</taxon>
    </lineage>
</organism>
<keyword evidence="1 4" id="KW-0808">Transferase</keyword>
<dbReference type="RefSeq" id="WP_166187397.1">
    <property type="nucleotide sequence ID" value="NZ_CP049811.1"/>
</dbReference>
<evidence type="ECO:0000313" key="5">
    <source>
        <dbReference type="Proteomes" id="UP000500791"/>
    </source>
</evidence>
<evidence type="ECO:0000256" key="1">
    <source>
        <dbReference type="ARBA" id="ARBA00022679"/>
    </source>
</evidence>
<dbReference type="Pfam" id="PF00583">
    <property type="entry name" value="Acetyltransf_1"/>
    <property type="match status" value="1"/>
</dbReference>
<keyword evidence="2" id="KW-0012">Acyltransferase</keyword>
<dbReference type="PANTHER" id="PTHR43420:SF51">
    <property type="entry name" value="PEPTIDYL-LYSINE N-ACETYLTRANSFERASE YIAC"/>
    <property type="match status" value="1"/>
</dbReference>
<dbReference type="CDD" id="cd04301">
    <property type="entry name" value="NAT_SF"/>
    <property type="match status" value="1"/>
</dbReference>
<evidence type="ECO:0000259" key="3">
    <source>
        <dbReference type="PROSITE" id="PS51186"/>
    </source>
</evidence>
<dbReference type="PANTHER" id="PTHR43420">
    <property type="entry name" value="ACETYLTRANSFERASE"/>
    <property type="match status" value="1"/>
</dbReference>
<accession>A0A6G7VHU8</accession>
<dbReference type="InterPro" id="IPR050680">
    <property type="entry name" value="YpeA/RimI_acetyltransf"/>
</dbReference>
<sequence length="141" mass="14896">MTAQRLAALHARCFSDGPRPWSVTEFADFLASDLDYVLHGPDTLGVVRVVGDEAELLTICVDPGAQGAGRGRAMLNRLIAEAQARGATAMFLEVAADNAAALALYSATGFVQTGRRAGYYRRGGGMVDALVMVRALPLQQG</sequence>
<keyword evidence="5" id="KW-1185">Reference proteome</keyword>
<dbReference type="AlphaFoldDB" id="A0A6G7VHU8"/>
<protein>
    <submittedName>
        <fullName evidence="4">GNAT family N-acetyltransferase</fullName>
    </submittedName>
</protein>
<dbReference type="PROSITE" id="PS51186">
    <property type="entry name" value="GNAT"/>
    <property type="match status" value="1"/>
</dbReference>
<dbReference type="InterPro" id="IPR016181">
    <property type="entry name" value="Acyl_CoA_acyltransferase"/>
</dbReference>
<dbReference type="EMBL" id="CP049811">
    <property type="protein sequence ID" value="QIK39367.1"/>
    <property type="molecule type" value="Genomic_DNA"/>
</dbReference>
<gene>
    <name evidence="4" type="ORF">G8E03_00500</name>
</gene>
<dbReference type="SUPFAM" id="SSF55729">
    <property type="entry name" value="Acyl-CoA N-acyltransferases (Nat)"/>
    <property type="match status" value="1"/>
</dbReference>
<name>A0A6G7VHU8_9RHOB</name>
<proteinExistence type="predicted"/>
<dbReference type="Gene3D" id="3.40.630.30">
    <property type="match status" value="1"/>
</dbReference>
<dbReference type="GO" id="GO:0016747">
    <property type="term" value="F:acyltransferase activity, transferring groups other than amino-acyl groups"/>
    <property type="evidence" value="ECO:0007669"/>
    <property type="project" value="InterPro"/>
</dbReference>